<sequence length="60" mass="6517">MNMNWRVIVSAVIELVVSEFQSFSLTIAKFFSMGITVIRHSTKGSLARLNAGLRECGGAA</sequence>
<proteinExistence type="predicted"/>
<gene>
    <name evidence="1" type="ORF">A3J36_03370</name>
</gene>
<dbReference type="AlphaFoldDB" id="A0A1F7VHU2"/>
<dbReference type="Proteomes" id="UP000177750">
    <property type="component" value="Unassembled WGS sequence"/>
</dbReference>
<name>A0A1F7VHU2_9BACT</name>
<accession>A0A1F7VHU2</accession>
<comment type="caution">
    <text evidence="1">The sequence shown here is derived from an EMBL/GenBank/DDBJ whole genome shotgun (WGS) entry which is preliminary data.</text>
</comment>
<reference evidence="1 2" key="1">
    <citation type="journal article" date="2016" name="Nat. Commun.">
        <title>Thousands of microbial genomes shed light on interconnected biogeochemical processes in an aquifer system.</title>
        <authorList>
            <person name="Anantharaman K."/>
            <person name="Brown C.T."/>
            <person name="Hug L.A."/>
            <person name="Sharon I."/>
            <person name="Castelle C.J."/>
            <person name="Probst A.J."/>
            <person name="Thomas B.C."/>
            <person name="Singh A."/>
            <person name="Wilkins M.J."/>
            <person name="Karaoz U."/>
            <person name="Brodie E.L."/>
            <person name="Williams K.H."/>
            <person name="Hubbard S.S."/>
            <person name="Banfield J.F."/>
        </authorList>
    </citation>
    <scope>NUCLEOTIDE SEQUENCE [LARGE SCALE GENOMIC DNA]</scope>
</reference>
<organism evidence="1 2">
    <name type="scientific">Candidatus Uhrbacteria bacterium RIFCSPLOWO2_02_FULL_54_37</name>
    <dbReference type="NCBI Taxonomy" id="1802412"/>
    <lineage>
        <taxon>Bacteria</taxon>
        <taxon>Candidatus Uhriibacteriota</taxon>
    </lineage>
</organism>
<protein>
    <submittedName>
        <fullName evidence="1">Uncharacterized protein</fullName>
    </submittedName>
</protein>
<evidence type="ECO:0000313" key="2">
    <source>
        <dbReference type="Proteomes" id="UP000177750"/>
    </source>
</evidence>
<dbReference type="EMBL" id="MGEU01000046">
    <property type="protein sequence ID" value="OGL90029.1"/>
    <property type="molecule type" value="Genomic_DNA"/>
</dbReference>
<evidence type="ECO:0000313" key="1">
    <source>
        <dbReference type="EMBL" id="OGL90029.1"/>
    </source>
</evidence>